<dbReference type="InterPro" id="IPR009288">
    <property type="entry name" value="AIG2-like_dom"/>
</dbReference>
<evidence type="ECO:0000313" key="7">
    <source>
        <dbReference type="Proteomes" id="UP000038010"/>
    </source>
</evidence>
<dbReference type="PANTHER" id="PTHR12935">
    <property type="entry name" value="GAMMA-GLUTAMYLCYCLOTRANSFERASE"/>
    <property type="match status" value="1"/>
</dbReference>
<dbReference type="InterPro" id="IPR017939">
    <property type="entry name" value="G-Glutamylcylcotransferase"/>
</dbReference>
<dbReference type="STRING" id="1664694.A0A0N1HMM5"/>
<evidence type="ECO:0000256" key="4">
    <source>
        <dbReference type="PIRSR" id="PIRSR617939-2"/>
    </source>
</evidence>
<dbReference type="InterPro" id="IPR036568">
    <property type="entry name" value="GGCT-like_sf"/>
</dbReference>
<sequence>MSADPSSPEIRYSCIYFGYGSNLSSRSMKQRCPDSLFVGLAVLPKWKWIINETGYANIIAGEETDVVYGSLCFLSQRDEKALDESEGVPWLYEKLNLKVRRVLTPEELKGYGGQAPEVEAVCYVDTQRLVEGNIEKEYIIWIAKAIEDAKKCGMPASYSDKYMSKHLPEDFDANQEVQMVRTLRLDGKSANLVPRGFAGWDRG</sequence>
<dbReference type="InterPro" id="IPR013024">
    <property type="entry name" value="GGCT-like"/>
</dbReference>
<dbReference type="SUPFAM" id="SSF110857">
    <property type="entry name" value="Gamma-glutamyl cyclotransferase-like"/>
    <property type="match status" value="1"/>
</dbReference>
<evidence type="ECO:0000313" key="6">
    <source>
        <dbReference type="EMBL" id="KPI38556.1"/>
    </source>
</evidence>
<dbReference type="OrthoDB" id="2924818at2759"/>
<dbReference type="AlphaFoldDB" id="A0A0N1HMM5"/>
<dbReference type="RefSeq" id="XP_017998519.1">
    <property type="nucleotide sequence ID" value="XM_018144339.1"/>
</dbReference>
<accession>A0A0N1HMM5</accession>
<evidence type="ECO:0000256" key="2">
    <source>
        <dbReference type="ARBA" id="ARBA00023239"/>
    </source>
</evidence>
<gene>
    <name evidence="6" type="ORF">AB675_4215</name>
</gene>
<proteinExistence type="predicted"/>
<feature type="domain" description="Gamma-glutamylcyclotransferase AIG2-like" evidence="5">
    <location>
        <begin position="16"/>
        <end position="124"/>
    </location>
</feature>
<organism evidence="6 7">
    <name type="scientific">Cyphellophora attinorum</name>
    <dbReference type="NCBI Taxonomy" id="1664694"/>
    <lineage>
        <taxon>Eukaryota</taxon>
        <taxon>Fungi</taxon>
        <taxon>Dikarya</taxon>
        <taxon>Ascomycota</taxon>
        <taxon>Pezizomycotina</taxon>
        <taxon>Eurotiomycetes</taxon>
        <taxon>Chaetothyriomycetidae</taxon>
        <taxon>Chaetothyriales</taxon>
        <taxon>Cyphellophoraceae</taxon>
        <taxon>Cyphellophora</taxon>
    </lineage>
</organism>
<dbReference type="GeneID" id="28736219"/>
<protein>
    <recommendedName>
        <fullName evidence="1">gamma-glutamylcyclotransferase</fullName>
        <ecNumber evidence="1">4.3.2.9</ecNumber>
    </recommendedName>
</protein>
<name>A0A0N1HMM5_9EURO</name>
<evidence type="ECO:0000256" key="3">
    <source>
        <dbReference type="PIRSR" id="PIRSR617939-1"/>
    </source>
</evidence>
<comment type="caution">
    <text evidence="6">The sequence shown here is derived from an EMBL/GenBank/DDBJ whole genome shotgun (WGS) entry which is preliminary data.</text>
</comment>
<feature type="active site" description="Proton acceptor" evidence="3">
    <location>
        <position position="86"/>
    </location>
</feature>
<evidence type="ECO:0000256" key="1">
    <source>
        <dbReference type="ARBA" id="ARBA00012346"/>
    </source>
</evidence>
<keyword evidence="7" id="KW-1185">Reference proteome</keyword>
<dbReference type="PANTHER" id="PTHR12935:SF0">
    <property type="entry name" value="GAMMA-GLUTAMYLCYCLOTRANSFERASE"/>
    <property type="match status" value="1"/>
</dbReference>
<feature type="binding site" evidence="4">
    <location>
        <position position="138"/>
    </location>
    <ligand>
        <name>substrate</name>
    </ligand>
</feature>
<keyword evidence="2" id="KW-0456">Lyase</keyword>
<dbReference type="Pfam" id="PF06094">
    <property type="entry name" value="GGACT"/>
    <property type="match status" value="1"/>
</dbReference>
<evidence type="ECO:0000259" key="5">
    <source>
        <dbReference type="Pfam" id="PF06094"/>
    </source>
</evidence>
<dbReference type="VEuPathDB" id="FungiDB:AB675_4215"/>
<dbReference type="EMBL" id="LFJN01000018">
    <property type="protein sequence ID" value="KPI38556.1"/>
    <property type="molecule type" value="Genomic_DNA"/>
</dbReference>
<dbReference type="CDD" id="cd06661">
    <property type="entry name" value="GGCT_like"/>
    <property type="match status" value="1"/>
</dbReference>
<dbReference type="GO" id="GO:0003839">
    <property type="term" value="F:gamma-glutamylcyclotransferase activity"/>
    <property type="evidence" value="ECO:0007669"/>
    <property type="project" value="UniProtKB-EC"/>
</dbReference>
<dbReference type="EC" id="4.3.2.9" evidence="1"/>
<feature type="binding site" evidence="4">
    <location>
        <begin position="16"/>
        <end position="21"/>
    </location>
    <ligand>
        <name>substrate</name>
    </ligand>
</feature>
<dbReference type="Proteomes" id="UP000038010">
    <property type="component" value="Unassembled WGS sequence"/>
</dbReference>
<dbReference type="Gene3D" id="3.10.490.10">
    <property type="entry name" value="Gamma-glutamyl cyclotransferase-like"/>
    <property type="match status" value="1"/>
</dbReference>
<reference evidence="6 7" key="1">
    <citation type="submission" date="2015-06" db="EMBL/GenBank/DDBJ databases">
        <title>Draft genome of the ant-associated black yeast Phialophora attae CBS 131958.</title>
        <authorList>
            <person name="Moreno L.F."/>
            <person name="Stielow B.J."/>
            <person name="de Hoog S."/>
            <person name="Vicente V.A."/>
            <person name="Weiss V.A."/>
            <person name="de Vries M."/>
            <person name="Cruz L.M."/>
            <person name="Souza E.M."/>
        </authorList>
    </citation>
    <scope>NUCLEOTIDE SEQUENCE [LARGE SCALE GENOMIC DNA]</scope>
    <source>
        <strain evidence="6 7">CBS 131958</strain>
    </source>
</reference>